<evidence type="ECO:0000256" key="1">
    <source>
        <dbReference type="ARBA" id="ARBA00022679"/>
    </source>
</evidence>
<sequence>MDTDILAIREVQPGDNKALAGLIRTVFEEHDAPRQNTVYSDPTTDKLYELFDQPEAILWVAVLNNTIVGCAGVYPTEDLPPGHAELVKIYLSAQSRGRGIGKALIGKCFQSAKELGYTHLYLESMPEFATAVSMYHKLGFRDLPAAMGSSGHTACNIWMIKEL</sequence>
<accession>A0ABW6A3C1</accession>
<reference evidence="5" key="1">
    <citation type="journal article" date="2019" name="Int. J. Syst. Evol. Microbiol.">
        <title>The Global Catalogue of Microorganisms (GCM) 10K type strain sequencing project: providing services to taxonomists for standard genome sequencing and annotation.</title>
        <authorList>
            <consortium name="The Broad Institute Genomics Platform"/>
            <consortium name="The Broad Institute Genome Sequencing Center for Infectious Disease"/>
            <person name="Wu L."/>
            <person name="Ma J."/>
        </authorList>
    </citation>
    <scope>NUCLEOTIDE SEQUENCE [LARGE SCALE GENOMIC DNA]</scope>
    <source>
        <strain evidence="5">KCTC 23299</strain>
    </source>
</reference>
<dbReference type="Gene3D" id="3.40.630.30">
    <property type="match status" value="1"/>
</dbReference>
<evidence type="ECO:0000256" key="2">
    <source>
        <dbReference type="ARBA" id="ARBA00023315"/>
    </source>
</evidence>
<dbReference type="RefSeq" id="WP_386097456.1">
    <property type="nucleotide sequence ID" value="NZ_JBHUOZ010000002.1"/>
</dbReference>
<dbReference type="InterPro" id="IPR016181">
    <property type="entry name" value="Acyl_CoA_acyltransferase"/>
</dbReference>
<dbReference type="EC" id="2.3.-.-" evidence="4"/>
<evidence type="ECO:0000313" key="5">
    <source>
        <dbReference type="Proteomes" id="UP001597511"/>
    </source>
</evidence>
<keyword evidence="1 4" id="KW-0808">Transferase</keyword>
<proteinExistence type="predicted"/>
<dbReference type="PROSITE" id="PS51186">
    <property type="entry name" value="GNAT"/>
    <property type="match status" value="1"/>
</dbReference>
<dbReference type="PANTHER" id="PTHR43877">
    <property type="entry name" value="AMINOALKYLPHOSPHONATE N-ACETYLTRANSFERASE-RELATED-RELATED"/>
    <property type="match status" value="1"/>
</dbReference>
<dbReference type="EMBL" id="JBHUOZ010000002">
    <property type="protein sequence ID" value="MFD2919834.1"/>
    <property type="molecule type" value="Genomic_DNA"/>
</dbReference>
<evidence type="ECO:0000313" key="4">
    <source>
        <dbReference type="EMBL" id="MFD2919834.1"/>
    </source>
</evidence>
<name>A0ABW6A3C1_9BACT</name>
<dbReference type="InterPro" id="IPR050832">
    <property type="entry name" value="Bact_Acetyltransf"/>
</dbReference>
<organism evidence="4 5">
    <name type="scientific">Terrimonas rubra</name>
    <dbReference type="NCBI Taxonomy" id="1035890"/>
    <lineage>
        <taxon>Bacteria</taxon>
        <taxon>Pseudomonadati</taxon>
        <taxon>Bacteroidota</taxon>
        <taxon>Chitinophagia</taxon>
        <taxon>Chitinophagales</taxon>
        <taxon>Chitinophagaceae</taxon>
        <taxon>Terrimonas</taxon>
    </lineage>
</organism>
<comment type="caution">
    <text evidence="4">The sequence shown here is derived from an EMBL/GenBank/DDBJ whole genome shotgun (WGS) entry which is preliminary data.</text>
</comment>
<dbReference type="Pfam" id="PF00583">
    <property type="entry name" value="Acetyltransf_1"/>
    <property type="match status" value="1"/>
</dbReference>
<dbReference type="CDD" id="cd04301">
    <property type="entry name" value="NAT_SF"/>
    <property type="match status" value="1"/>
</dbReference>
<dbReference type="GO" id="GO:0016746">
    <property type="term" value="F:acyltransferase activity"/>
    <property type="evidence" value="ECO:0007669"/>
    <property type="project" value="UniProtKB-KW"/>
</dbReference>
<dbReference type="SUPFAM" id="SSF55729">
    <property type="entry name" value="Acyl-CoA N-acyltransferases (Nat)"/>
    <property type="match status" value="1"/>
</dbReference>
<gene>
    <name evidence="4" type="ORF">ACFS6H_08960</name>
</gene>
<dbReference type="Proteomes" id="UP001597511">
    <property type="component" value="Unassembled WGS sequence"/>
</dbReference>
<feature type="domain" description="N-acetyltransferase" evidence="3">
    <location>
        <begin position="6"/>
        <end position="163"/>
    </location>
</feature>
<evidence type="ECO:0000259" key="3">
    <source>
        <dbReference type="PROSITE" id="PS51186"/>
    </source>
</evidence>
<keyword evidence="5" id="KW-1185">Reference proteome</keyword>
<keyword evidence="2 4" id="KW-0012">Acyltransferase</keyword>
<protein>
    <submittedName>
        <fullName evidence="4">GNAT family N-acetyltransferase</fullName>
        <ecNumber evidence="4">2.3.-.-</ecNumber>
    </submittedName>
</protein>
<dbReference type="InterPro" id="IPR000182">
    <property type="entry name" value="GNAT_dom"/>
</dbReference>